<sequence length="152" mass="15173">MTEKLSTGFRNAQLNSQGFAQIFAAGVIAVYTGAQPATADDAATGTLLGYITKDGAAFVPGSPTNGLNWGAAAGGVIGKNSDNWRLTGAAAGTAGWFRLMGNAADNGLASTTLPRIDGAVATSGGEINLTSLSIGIGSVTTIDTFTYAIPAQ</sequence>
<dbReference type="EMBL" id="CP065668">
    <property type="protein sequence ID" value="QPS09552.1"/>
    <property type="molecule type" value="Genomic_DNA"/>
</dbReference>
<proteinExistence type="predicted"/>
<reference evidence="1 2" key="1">
    <citation type="submission" date="2020-12" db="EMBL/GenBank/DDBJ databases">
        <title>FDA dAtabase for Regulatory Grade micrObial Sequences (FDA-ARGOS): Supporting development and validation of Infectious Disease Dx tests.</title>
        <authorList>
            <person name="Sproer C."/>
            <person name="Gronow S."/>
            <person name="Severitt S."/>
            <person name="Schroder I."/>
            <person name="Tallon L."/>
            <person name="Sadzewicz L."/>
            <person name="Zhao X."/>
            <person name="Boylan J."/>
            <person name="Ott S."/>
            <person name="Bowen H."/>
            <person name="Vavikolanu K."/>
            <person name="Mehta A."/>
            <person name="Aluvathingal J."/>
            <person name="Nadendla S."/>
            <person name="Lowell S."/>
            <person name="Myers T."/>
            <person name="Yan Y."/>
            <person name="Sichtig H."/>
        </authorList>
    </citation>
    <scope>NUCLEOTIDE SEQUENCE [LARGE SCALE GENOMIC DNA]</scope>
    <source>
        <strain evidence="1 2">FDAARGOS_909</strain>
    </source>
</reference>
<evidence type="ECO:0000313" key="2">
    <source>
        <dbReference type="Proteomes" id="UP000594778"/>
    </source>
</evidence>
<dbReference type="Proteomes" id="UP000594778">
    <property type="component" value="Chromosome"/>
</dbReference>
<protein>
    <submittedName>
        <fullName evidence="1">Uncharacterized protein</fullName>
    </submittedName>
</protein>
<dbReference type="RefSeq" id="WP_197956421.1">
    <property type="nucleotide sequence ID" value="NZ_CP065668.1"/>
</dbReference>
<accession>A0A7T2W0P4</accession>
<evidence type="ECO:0000313" key="1">
    <source>
        <dbReference type="EMBL" id="QPS09552.1"/>
    </source>
</evidence>
<organism evidence="1 2">
    <name type="scientific">Delftia acidovorans</name>
    <name type="common">Pseudomonas acidovorans</name>
    <name type="synonym">Comamonas acidovorans</name>
    <dbReference type="NCBI Taxonomy" id="80866"/>
    <lineage>
        <taxon>Bacteria</taxon>
        <taxon>Pseudomonadati</taxon>
        <taxon>Pseudomonadota</taxon>
        <taxon>Betaproteobacteria</taxon>
        <taxon>Burkholderiales</taxon>
        <taxon>Comamonadaceae</taxon>
        <taxon>Delftia</taxon>
    </lineage>
</organism>
<name>A0A7T2W0P4_DELAC</name>
<gene>
    <name evidence="1" type="ORF">I6G66_05890</name>
</gene>
<dbReference type="AlphaFoldDB" id="A0A7T2W0P4"/>